<proteinExistence type="predicted"/>
<protein>
    <submittedName>
        <fullName evidence="1">Uncharacterized protein</fullName>
    </submittedName>
</protein>
<comment type="caution">
    <text evidence="1">The sequence shown here is derived from an EMBL/GenBank/DDBJ whole genome shotgun (WGS) entry which is preliminary data.</text>
</comment>
<gene>
    <name evidence="1" type="ORF">M9Y10_013474</name>
</gene>
<accession>A0ABR2I827</accession>
<evidence type="ECO:0000313" key="2">
    <source>
        <dbReference type="Proteomes" id="UP001470230"/>
    </source>
</evidence>
<keyword evidence="2" id="KW-1185">Reference proteome</keyword>
<sequence>MTEFIRTDRNKDALDSPSQYLGYFYWPDNEFELGFKFDLTKSEDKYLILQYQMSFKWDFVLFLNIATKSGTLIVFSKLGDFQYRIVKNLVLKTELDTDKYRRDVSKVCCTFERPPGCDLLYDDYLEDLGDFSDVKYFKVVRSNNDCPVGEIFGYFINFFLSFNNKIKDDTEWKIFYPGFVECYDSHASGSITFSYLVDQQKVEVLFEYPECYEVVILFYDHSGKRHFIRILHQAQIALLDEIYGGKAIQSVKFDEDEHTYSFSINLWVNTTPENHLYIKQVRAIL</sequence>
<name>A0ABR2I827_9EUKA</name>
<dbReference type="Proteomes" id="UP001470230">
    <property type="component" value="Unassembled WGS sequence"/>
</dbReference>
<organism evidence="1 2">
    <name type="scientific">Tritrichomonas musculus</name>
    <dbReference type="NCBI Taxonomy" id="1915356"/>
    <lineage>
        <taxon>Eukaryota</taxon>
        <taxon>Metamonada</taxon>
        <taxon>Parabasalia</taxon>
        <taxon>Tritrichomonadida</taxon>
        <taxon>Tritrichomonadidae</taxon>
        <taxon>Tritrichomonas</taxon>
    </lineage>
</organism>
<dbReference type="EMBL" id="JAPFFF010000019">
    <property type="protein sequence ID" value="KAK8858372.1"/>
    <property type="molecule type" value="Genomic_DNA"/>
</dbReference>
<reference evidence="1 2" key="1">
    <citation type="submission" date="2024-04" db="EMBL/GenBank/DDBJ databases">
        <title>Tritrichomonas musculus Genome.</title>
        <authorList>
            <person name="Alves-Ferreira E."/>
            <person name="Grigg M."/>
            <person name="Lorenzi H."/>
            <person name="Galac M."/>
        </authorList>
    </citation>
    <scope>NUCLEOTIDE SEQUENCE [LARGE SCALE GENOMIC DNA]</scope>
    <source>
        <strain evidence="1 2">EAF2021</strain>
    </source>
</reference>
<evidence type="ECO:0000313" key="1">
    <source>
        <dbReference type="EMBL" id="KAK8858372.1"/>
    </source>
</evidence>